<accession>A0A1J5T1I3</accession>
<organism evidence="3">
    <name type="scientific">mine drainage metagenome</name>
    <dbReference type="NCBI Taxonomy" id="410659"/>
    <lineage>
        <taxon>unclassified sequences</taxon>
        <taxon>metagenomes</taxon>
        <taxon>ecological metagenomes</taxon>
    </lineage>
</organism>
<dbReference type="SUPFAM" id="SSF53756">
    <property type="entry name" value="UDP-Glycosyltransferase/glycogen phosphorylase"/>
    <property type="match status" value="1"/>
</dbReference>
<gene>
    <name evidence="3" type="primary">rfaQ_4</name>
    <name evidence="3" type="ORF">GALL_80370</name>
</gene>
<proteinExistence type="predicted"/>
<evidence type="ECO:0000256" key="1">
    <source>
        <dbReference type="ARBA" id="ARBA00022676"/>
    </source>
</evidence>
<dbReference type="AlphaFoldDB" id="A0A1J5T1I3"/>
<dbReference type="EC" id="2.-.-.-" evidence="3"/>
<dbReference type="PANTHER" id="PTHR30160:SF7">
    <property type="entry name" value="ADP-HEPTOSE--LPS HEPTOSYLTRANSFERASE 2"/>
    <property type="match status" value="1"/>
</dbReference>
<name>A0A1J5T1I3_9ZZZZ</name>
<dbReference type="GO" id="GO:0008713">
    <property type="term" value="F:ADP-heptose-lipopolysaccharide heptosyltransferase activity"/>
    <property type="evidence" value="ECO:0007669"/>
    <property type="project" value="TreeGrafter"/>
</dbReference>
<dbReference type="InterPro" id="IPR051199">
    <property type="entry name" value="LPS_LOS_Heptosyltrfase"/>
</dbReference>
<dbReference type="GO" id="GO:0005829">
    <property type="term" value="C:cytosol"/>
    <property type="evidence" value="ECO:0007669"/>
    <property type="project" value="TreeGrafter"/>
</dbReference>
<dbReference type="EMBL" id="MLJW01000024">
    <property type="protein sequence ID" value="OIR10109.1"/>
    <property type="molecule type" value="Genomic_DNA"/>
</dbReference>
<evidence type="ECO:0000256" key="2">
    <source>
        <dbReference type="ARBA" id="ARBA00022679"/>
    </source>
</evidence>
<dbReference type="CDD" id="cd03789">
    <property type="entry name" value="GT9_LPS_heptosyltransferase"/>
    <property type="match status" value="1"/>
</dbReference>
<dbReference type="GO" id="GO:0009244">
    <property type="term" value="P:lipopolysaccharide core region biosynthetic process"/>
    <property type="evidence" value="ECO:0007669"/>
    <property type="project" value="TreeGrafter"/>
</dbReference>
<sequence>MTETPRTVLIYVGLDLVGDGLMKLPFVRAVRAAFPQAHITWLAGKGRTVYGGTLAPLVKGLIDEVIEEAQIGTNWSELWRRPLPGRQFDLILDTQRRLLTTLILRRIRHRRFISGCAGYLLSSARPPGGGKKPPLMVHQMLHLLEAATGAIPPLNASLGVDPVIEADAARLLPAGPEYVGLAPGAGGKHKCWPLERYVALARKQADLGRIPVVFLGPDEQDWAAGLRADLPTALFPLDRDSSPLLTIALARRCRVTVANDAGPGHMMAAAEVPLVSLWGPTDPAKATPITPHLILIHASEFGGAAMTDIPAAAVEAAVEKARLMRAAAQA</sequence>
<dbReference type="Pfam" id="PF01075">
    <property type="entry name" value="Glyco_transf_9"/>
    <property type="match status" value="1"/>
</dbReference>
<protein>
    <submittedName>
        <fullName evidence="3">Lipopolysaccharide core heptosyltransferase RfaQ</fullName>
        <ecNumber evidence="3">2.-.-.-</ecNumber>
    </submittedName>
</protein>
<dbReference type="PANTHER" id="PTHR30160">
    <property type="entry name" value="TETRAACYLDISACCHARIDE 4'-KINASE-RELATED"/>
    <property type="match status" value="1"/>
</dbReference>
<evidence type="ECO:0000313" key="3">
    <source>
        <dbReference type="EMBL" id="OIR10109.1"/>
    </source>
</evidence>
<dbReference type="Gene3D" id="3.40.50.2000">
    <property type="entry name" value="Glycogen Phosphorylase B"/>
    <property type="match status" value="2"/>
</dbReference>
<keyword evidence="1" id="KW-0328">Glycosyltransferase</keyword>
<comment type="caution">
    <text evidence="3">The sequence shown here is derived from an EMBL/GenBank/DDBJ whole genome shotgun (WGS) entry which is preliminary data.</text>
</comment>
<reference evidence="3" key="1">
    <citation type="submission" date="2016-10" db="EMBL/GenBank/DDBJ databases">
        <title>Sequence of Gallionella enrichment culture.</title>
        <authorList>
            <person name="Poehlein A."/>
            <person name="Muehling M."/>
            <person name="Daniel R."/>
        </authorList>
    </citation>
    <scope>NUCLEOTIDE SEQUENCE</scope>
</reference>
<keyword evidence="2 3" id="KW-0808">Transferase</keyword>
<dbReference type="InterPro" id="IPR002201">
    <property type="entry name" value="Glyco_trans_9"/>
</dbReference>